<feature type="transmembrane region" description="Helical" evidence="6">
    <location>
        <begin position="136"/>
        <end position="156"/>
    </location>
</feature>
<name>A0A3P2A268_9NEIS</name>
<sequence>MYRKTVWLVFAVAAAGVCASLLAQYVWGMNPCVMCIQQRLALVGIALVSPLCLLLPLAARWARTVAAAVISLPALFGLYIAVKQIHLQSLPLLEQPPCGAPWTFRLRGAPLFDWYEPLIRGTGACGEVYRVLGVPLAWWSAVFFSVVLTVLWAMWLKTRNV</sequence>
<dbReference type="GO" id="GO:0006457">
    <property type="term" value="P:protein folding"/>
    <property type="evidence" value="ECO:0007669"/>
    <property type="project" value="InterPro"/>
</dbReference>
<dbReference type="InterPro" id="IPR050183">
    <property type="entry name" value="DsbB"/>
</dbReference>
<evidence type="ECO:0000256" key="4">
    <source>
        <dbReference type="ARBA" id="ARBA00022989"/>
    </source>
</evidence>
<dbReference type="Proteomes" id="UP000269923">
    <property type="component" value="Unassembled WGS sequence"/>
</dbReference>
<evidence type="ECO:0000256" key="3">
    <source>
        <dbReference type="ARBA" id="ARBA00022692"/>
    </source>
</evidence>
<dbReference type="OrthoDB" id="3711263at2"/>
<keyword evidence="4 6" id="KW-1133">Transmembrane helix</keyword>
<organism evidence="7 8">
    <name type="scientific">Conchiformibius steedae</name>
    <dbReference type="NCBI Taxonomy" id="153493"/>
    <lineage>
        <taxon>Bacteria</taxon>
        <taxon>Pseudomonadati</taxon>
        <taxon>Pseudomonadota</taxon>
        <taxon>Betaproteobacteria</taxon>
        <taxon>Neisseriales</taxon>
        <taxon>Neisseriaceae</taxon>
        <taxon>Conchiformibius</taxon>
    </lineage>
</organism>
<evidence type="ECO:0000313" key="8">
    <source>
        <dbReference type="Proteomes" id="UP000269923"/>
    </source>
</evidence>
<evidence type="ECO:0000256" key="2">
    <source>
        <dbReference type="ARBA" id="ARBA00022475"/>
    </source>
</evidence>
<accession>A0A3P2A268</accession>
<evidence type="ECO:0000313" key="7">
    <source>
        <dbReference type="EMBL" id="RRD89088.1"/>
    </source>
</evidence>
<gene>
    <name evidence="7" type="ORF">EII21_10030</name>
</gene>
<dbReference type="Gene3D" id="1.20.1550.10">
    <property type="entry name" value="DsbB-like"/>
    <property type="match status" value="1"/>
</dbReference>
<evidence type="ECO:0000256" key="5">
    <source>
        <dbReference type="ARBA" id="ARBA00023136"/>
    </source>
</evidence>
<protein>
    <submittedName>
        <fullName evidence="7">Disulfide bond formation protein B</fullName>
    </submittedName>
</protein>
<evidence type="ECO:0000256" key="1">
    <source>
        <dbReference type="ARBA" id="ARBA00004651"/>
    </source>
</evidence>
<dbReference type="EMBL" id="RQYC01000023">
    <property type="protein sequence ID" value="RRD89088.1"/>
    <property type="molecule type" value="Genomic_DNA"/>
</dbReference>
<evidence type="ECO:0000256" key="6">
    <source>
        <dbReference type="SAM" id="Phobius"/>
    </source>
</evidence>
<dbReference type="PANTHER" id="PTHR36570:SF3">
    <property type="entry name" value="DISULFIDE BOND FORMATION PROTEIN B"/>
    <property type="match status" value="1"/>
</dbReference>
<dbReference type="GO" id="GO:0005886">
    <property type="term" value="C:plasma membrane"/>
    <property type="evidence" value="ECO:0007669"/>
    <property type="project" value="UniProtKB-SubCell"/>
</dbReference>
<reference evidence="7 8" key="1">
    <citation type="submission" date="2018-11" db="EMBL/GenBank/DDBJ databases">
        <title>Genomes From Bacteria Associated with the Canine Oral Cavity: a Test Case for Automated Genome-Based Taxonomic Assignment.</title>
        <authorList>
            <person name="Coil D.A."/>
            <person name="Jospin G."/>
            <person name="Darling A.E."/>
            <person name="Wallis C."/>
            <person name="Davis I.J."/>
            <person name="Harris S."/>
            <person name="Eisen J.A."/>
            <person name="Holcombe L.J."/>
            <person name="O'Flynn C."/>
        </authorList>
    </citation>
    <scope>NUCLEOTIDE SEQUENCE [LARGE SCALE GENOMIC DNA]</scope>
    <source>
        <strain evidence="7 8">COT-280</strain>
    </source>
</reference>
<comment type="caution">
    <text evidence="7">The sequence shown here is derived from an EMBL/GenBank/DDBJ whole genome shotgun (WGS) entry which is preliminary data.</text>
</comment>
<dbReference type="InterPro" id="IPR023380">
    <property type="entry name" value="DsbB-like_sf"/>
</dbReference>
<dbReference type="AlphaFoldDB" id="A0A3P2A268"/>
<dbReference type="InterPro" id="IPR003752">
    <property type="entry name" value="DiS_bond_form_DsbB/BdbC"/>
</dbReference>
<dbReference type="SUPFAM" id="SSF158442">
    <property type="entry name" value="DsbB-like"/>
    <property type="match status" value="1"/>
</dbReference>
<comment type="subcellular location">
    <subcellularLocation>
        <location evidence="1">Cell membrane</location>
        <topology evidence="1">Multi-pass membrane protein</topology>
    </subcellularLocation>
</comment>
<dbReference type="PANTHER" id="PTHR36570">
    <property type="entry name" value="DISULFIDE BOND FORMATION PROTEIN B"/>
    <property type="match status" value="1"/>
</dbReference>
<keyword evidence="2" id="KW-1003">Cell membrane</keyword>
<keyword evidence="8" id="KW-1185">Reference proteome</keyword>
<dbReference type="GO" id="GO:0015035">
    <property type="term" value="F:protein-disulfide reductase activity"/>
    <property type="evidence" value="ECO:0007669"/>
    <property type="project" value="InterPro"/>
</dbReference>
<dbReference type="RefSeq" id="WP_124796116.1">
    <property type="nucleotide sequence ID" value="NZ_RQYC01000023.1"/>
</dbReference>
<dbReference type="STRING" id="1121352.GCA_000620925_01826"/>
<keyword evidence="5 6" id="KW-0472">Membrane</keyword>
<proteinExistence type="predicted"/>
<feature type="transmembrane region" description="Helical" evidence="6">
    <location>
        <begin position="65"/>
        <end position="82"/>
    </location>
</feature>
<feature type="transmembrane region" description="Helical" evidence="6">
    <location>
        <begin position="39"/>
        <end position="58"/>
    </location>
</feature>
<keyword evidence="3 6" id="KW-0812">Transmembrane</keyword>
<dbReference type="Pfam" id="PF02600">
    <property type="entry name" value="DsbB"/>
    <property type="match status" value="1"/>
</dbReference>